<sequence>MESKSSSLEVKVLNCKDLKPTNFNFFQRLNVFVTVALASDDPERRPKSQHQKTTTEEERDGNLEWNREMSFDLDGIRLDDCDHLFLTFAFFTPGNILFDDKLLGDVRVPLKDLVEEWGGVARFASYEVRTIDGKPNGVLHFSHRLDLKGKEMSGCSCYPPAVRIDGYTPTHDDQNQNPNSKIEYPAIDWGNGGDGSSYGLAQEVGFTRPAEVVHTAHNGLPVSGAIHASHEGMPLPAQQLNSGYYAPPPPHFYPPPPPLPPHMLYPHPPHSPSSPHPGSPFHSFPPPPPPPADPWAYGGGYENRSNHGVGESRFAETRDRGLGDHYPNYWSGR</sequence>
<dbReference type="AlphaFoldDB" id="A0A7N0UA01"/>
<evidence type="ECO:0000313" key="3">
    <source>
        <dbReference type="EnsemblPlants" id="Kaladp0058s0282.1.v1.1.CDS.1"/>
    </source>
</evidence>
<dbReference type="Gene3D" id="2.60.40.150">
    <property type="entry name" value="C2 domain"/>
    <property type="match status" value="1"/>
</dbReference>
<evidence type="ECO:0000313" key="4">
    <source>
        <dbReference type="Proteomes" id="UP000594263"/>
    </source>
</evidence>
<feature type="compositionally biased region" description="Pro residues" evidence="1">
    <location>
        <begin position="264"/>
        <end position="293"/>
    </location>
</feature>
<dbReference type="Proteomes" id="UP000594263">
    <property type="component" value="Unplaced"/>
</dbReference>
<dbReference type="PROSITE" id="PS50004">
    <property type="entry name" value="C2"/>
    <property type="match status" value="1"/>
</dbReference>
<dbReference type="InterPro" id="IPR044750">
    <property type="entry name" value="C2_SRC2/BAP"/>
</dbReference>
<accession>A0A7N0UA01</accession>
<protein>
    <recommendedName>
        <fullName evidence="2">C2 domain-containing protein</fullName>
    </recommendedName>
</protein>
<organism evidence="3 4">
    <name type="scientific">Kalanchoe fedtschenkoi</name>
    <name type="common">Lavender scallops</name>
    <name type="synonym">South American air plant</name>
    <dbReference type="NCBI Taxonomy" id="63787"/>
    <lineage>
        <taxon>Eukaryota</taxon>
        <taxon>Viridiplantae</taxon>
        <taxon>Streptophyta</taxon>
        <taxon>Embryophyta</taxon>
        <taxon>Tracheophyta</taxon>
        <taxon>Spermatophyta</taxon>
        <taxon>Magnoliopsida</taxon>
        <taxon>eudicotyledons</taxon>
        <taxon>Gunneridae</taxon>
        <taxon>Pentapetalae</taxon>
        <taxon>Saxifragales</taxon>
        <taxon>Crassulaceae</taxon>
        <taxon>Kalanchoe</taxon>
    </lineage>
</organism>
<dbReference type="OMA" id="HVSYQVC"/>
<keyword evidence="4" id="KW-1185">Reference proteome</keyword>
<dbReference type="Pfam" id="PF00168">
    <property type="entry name" value="C2"/>
    <property type="match status" value="1"/>
</dbReference>
<feature type="compositionally biased region" description="Basic and acidic residues" evidence="1">
    <location>
        <begin position="313"/>
        <end position="323"/>
    </location>
</feature>
<dbReference type="InterPro" id="IPR035892">
    <property type="entry name" value="C2_domain_sf"/>
</dbReference>
<feature type="region of interest" description="Disordered" evidence="1">
    <location>
        <begin position="264"/>
        <end position="333"/>
    </location>
</feature>
<dbReference type="Gramene" id="Kaladp0058s0282.1.v1.1">
    <property type="protein sequence ID" value="Kaladp0058s0282.1.v1.1.CDS.1"/>
    <property type="gene ID" value="Kaladp0058s0282.v1.1"/>
</dbReference>
<feature type="domain" description="C2" evidence="2">
    <location>
        <begin position="1"/>
        <end position="124"/>
    </location>
</feature>
<proteinExistence type="predicted"/>
<dbReference type="CDD" id="cd04051">
    <property type="entry name" value="C2_SRC2_like"/>
    <property type="match status" value="1"/>
</dbReference>
<dbReference type="EnsemblPlants" id="Kaladp0058s0282.1.v1.1">
    <property type="protein sequence ID" value="Kaladp0058s0282.1.v1.1.CDS.1"/>
    <property type="gene ID" value="Kaladp0058s0282.v1.1"/>
</dbReference>
<feature type="region of interest" description="Disordered" evidence="1">
    <location>
        <begin position="42"/>
        <end position="61"/>
    </location>
</feature>
<dbReference type="SUPFAM" id="SSF49562">
    <property type="entry name" value="C2 domain (Calcium/lipid-binding domain, CaLB)"/>
    <property type="match status" value="1"/>
</dbReference>
<dbReference type="PANTHER" id="PTHR32246">
    <property type="entry name" value="INGRESSION PROTEIN FIC1"/>
    <property type="match status" value="1"/>
</dbReference>
<evidence type="ECO:0000256" key="1">
    <source>
        <dbReference type="SAM" id="MobiDB-lite"/>
    </source>
</evidence>
<reference evidence="3" key="1">
    <citation type="submission" date="2021-01" db="UniProtKB">
        <authorList>
            <consortium name="EnsemblPlants"/>
        </authorList>
    </citation>
    <scope>IDENTIFICATION</scope>
</reference>
<dbReference type="PANTHER" id="PTHR32246:SF169">
    <property type="entry name" value="PROTEIN SRC2-LIKE"/>
    <property type="match status" value="1"/>
</dbReference>
<evidence type="ECO:0000259" key="2">
    <source>
        <dbReference type="PROSITE" id="PS50004"/>
    </source>
</evidence>
<dbReference type="GO" id="GO:0006952">
    <property type="term" value="P:defense response"/>
    <property type="evidence" value="ECO:0007669"/>
    <property type="project" value="InterPro"/>
</dbReference>
<name>A0A7N0UA01_KALFE</name>
<dbReference type="InterPro" id="IPR000008">
    <property type="entry name" value="C2_dom"/>
</dbReference>